<reference evidence="1 2" key="1">
    <citation type="submission" date="2024-04" db="EMBL/GenBank/DDBJ databases">
        <title>Luteolibacter sp. isolated from soil.</title>
        <authorList>
            <person name="An J."/>
        </authorList>
    </citation>
    <scope>NUCLEOTIDE SEQUENCE [LARGE SCALE GENOMIC DNA]</scope>
    <source>
        <strain evidence="1 2">Y139</strain>
    </source>
</reference>
<dbReference type="EC" id="1.-.-.-" evidence="1"/>
<dbReference type="Proteomes" id="UP001371305">
    <property type="component" value="Unassembled WGS sequence"/>
</dbReference>
<dbReference type="GO" id="GO:0016491">
    <property type="term" value="F:oxidoreductase activity"/>
    <property type="evidence" value="ECO:0007669"/>
    <property type="project" value="UniProtKB-KW"/>
</dbReference>
<gene>
    <name evidence="1" type="ORF">WKV53_01905</name>
</gene>
<proteinExistence type="predicted"/>
<keyword evidence="2" id="KW-1185">Reference proteome</keyword>
<keyword evidence="1" id="KW-0560">Oxidoreductase</keyword>
<protein>
    <submittedName>
        <fullName evidence="1">Gluconate 2-dehydrogenase subunit 3 family protein</fullName>
        <ecNumber evidence="1">1.-.-.-</ecNumber>
    </submittedName>
</protein>
<name>A0ABU9ANF3_9BACT</name>
<dbReference type="EMBL" id="JBBUKT010000001">
    <property type="protein sequence ID" value="MEK7949229.1"/>
    <property type="molecule type" value="Genomic_DNA"/>
</dbReference>
<dbReference type="InterPro" id="IPR027056">
    <property type="entry name" value="Gluconate_2DH_su3"/>
</dbReference>
<dbReference type="PROSITE" id="PS51318">
    <property type="entry name" value="TAT"/>
    <property type="match status" value="1"/>
</dbReference>
<dbReference type="InterPro" id="IPR006311">
    <property type="entry name" value="TAT_signal"/>
</dbReference>
<comment type="caution">
    <text evidence="1">The sequence shown here is derived from an EMBL/GenBank/DDBJ whole genome shotgun (WGS) entry which is preliminary data.</text>
</comment>
<evidence type="ECO:0000313" key="1">
    <source>
        <dbReference type="EMBL" id="MEK7949229.1"/>
    </source>
</evidence>
<sequence length="214" mass="23158">MNPSPLSRRDIFKLVAAASAAGALAPVGAEPPKPLTRHFKNTLSDPDYAHPSIPWDKPLDATELATLAVLVDLILPADETSPAASAIGVHEFLNEWVGAPYPENRADYETIRGGVAWINTHAWKHHGKAFKEIAPEEQTAILDSICDPAKALPELSHGARFFQKLRMLTLGGYYTHPATWKSLGYIGNTPINGPYPGVPDEIIKLLGLEGLEGL</sequence>
<dbReference type="RefSeq" id="WP_341402649.1">
    <property type="nucleotide sequence ID" value="NZ_JBBUKT010000001.1"/>
</dbReference>
<organism evidence="1 2">
    <name type="scientific">Luteolibacter soli</name>
    <dbReference type="NCBI Taxonomy" id="3135280"/>
    <lineage>
        <taxon>Bacteria</taxon>
        <taxon>Pseudomonadati</taxon>
        <taxon>Verrucomicrobiota</taxon>
        <taxon>Verrucomicrobiia</taxon>
        <taxon>Verrucomicrobiales</taxon>
        <taxon>Verrucomicrobiaceae</taxon>
        <taxon>Luteolibacter</taxon>
    </lineage>
</organism>
<evidence type="ECO:0000313" key="2">
    <source>
        <dbReference type="Proteomes" id="UP001371305"/>
    </source>
</evidence>
<accession>A0ABU9ANF3</accession>
<dbReference type="Pfam" id="PF13618">
    <property type="entry name" value="Gluconate_2-dh3"/>
    <property type="match status" value="1"/>
</dbReference>